<dbReference type="AlphaFoldDB" id="A0AAV9GSP6"/>
<dbReference type="EMBL" id="MU865931">
    <property type="protein sequence ID" value="KAK4450661.1"/>
    <property type="molecule type" value="Genomic_DNA"/>
</dbReference>
<name>A0AAV9GSP6_9PEZI</name>
<sequence>MGWRQTAIEGLTGRPASLTLCFLSTIRRWHLEEWSENEPEPDRIEAEYTAAQSMSTNREHRSARVGHPVTPMTIQVPSMFITIAPIWKDTPFVAQLEASVAGQEWKFTIGTSPARKPSNVTKLDLFKGSGDQGGWQNRTGTAATAKGLHMWHAETTCLAIDVPERRCASHCKLCHRDGDLEGREREGLFPTSGGVGDILECAVIRTWPGAPVGKGLWRRHWGG</sequence>
<comment type="caution">
    <text evidence="1">The sequence shown here is derived from an EMBL/GenBank/DDBJ whole genome shotgun (WGS) entry which is preliminary data.</text>
</comment>
<proteinExistence type="predicted"/>
<gene>
    <name evidence="1" type="ORF">QBC34DRAFT_62070</name>
</gene>
<reference evidence="1" key="2">
    <citation type="submission" date="2023-05" db="EMBL/GenBank/DDBJ databases">
        <authorList>
            <consortium name="Lawrence Berkeley National Laboratory"/>
            <person name="Steindorff A."/>
            <person name="Hensen N."/>
            <person name="Bonometti L."/>
            <person name="Westerberg I."/>
            <person name="Brannstrom I.O."/>
            <person name="Guillou S."/>
            <person name="Cros-Aarteil S."/>
            <person name="Calhoun S."/>
            <person name="Haridas S."/>
            <person name="Kuo A."/>
            <person name="Mondo S."/>
            <person name="Pangilinan J."/>
            <person name="Riley R."/>
            <person name="Labutti K."/>
            <person name="Andreopoulos B."/>
            <person name="Lipzen A."/>
            <person name="Chen C."/>
            <person name="Yanf M."/>
            <person name="Daum C."/>
            <person name="Ng V."/>
            <person name="Clum A."/>
            <person name="Ohm R."/>
            <person name="Martin F."/>
            <person name="Silar P."/>
            <person name="Natvig D."/>
            <person name="Lalanne C."/>
            <person name="Gautier V."/>
            <person name="Ament-Velasquez S.L."/>
            <person name="Kruys A."/>
            <person name="Hutchinson M.I."/>
            <person name="Powell A.J."/>
            <person name="Barry K."/>
            <person name="Miller A.N."/>
            <person name="Grigoriev I.V."/>
            <person name="Debuchy R."/>
            <person name="Gladieux P."/>
            <person name="Thoren M.H."/>
            <person name="Johannesson H."/>
        </authorList>
    </citation>
    <scope>NUCLEOTIDE SEQUENCE</scope>
    <source>
        <strain evidence="1">PSN243</strain>
    </source>
</reference>
<reference evidence="1" key="1">
    <citation type="journal article" date="2023" name="Mol. Phylogenet. Evol.">
        <title>Genome-scale phylogeny and comparative genomics of the fungal order Sordariales.</title>
        <authorList>
            <person name="Hensen N."/>
            <person name="Bonometti L."/>
            <person name="Westerberg I."/>
            <person name="Brannstrom I.O."/>
            <person name="Guillou S."/>
            <person name="Cros-Aarteil S."/>
            <person name="Calhoun S."/>
            <person name="Haridas S."/>
            <person name="Kuo A."/>
            <person name="Mondo S."/>
            <person name="Pangilinan J."/>
            <person name="Riley R."/>
            <person name="LaButti K."/>
            <person name="Andreopoulos B."/>
            <person name="Lipzen A."/>
            <person name="Chen C."/>
            <person name="Yan M."/>
            <person name="Daum C."/>
            <person name="Ng V."/>
            <person name="Clum A."/>
            <person name="Steindorff A."/>
            <person name="Ohm R.A."/>
            <person name="Martin F."/>
            <person name="Silar P."/>
            <person name="Natvig D.O."/>
            <person name="Lalanne C."/>
            <person name="Gautier V."/>
            <person name="Ament-Velasquez S.L."/>
            <person name="Kruys A."/>
            <person name="Hutchinson M.I."/>
            <person name="Powell A.J."/>
            <person name="Barry K."/>
            <person name="Miller A.N."/>
            <person name="Grigoriev I.V."/>
            <person name="Debuchy R."/>
            <person name="Gladieux P."/>
            <person name="Hiltunen Thoren M."/>
            <person name="Johannesson H."/>
        </authorList>
    </citation>
    <scope>NUCLEOTIDE SEQUENCE</scope>
    <source>
        <strain evidence="1">PSN243</strain>
    </source>
</reference>
<accession>A0AAV9GSP6</accession>
<dbReference type="Proteomes" id="UP001321760">
    <property type="component" value="Unassembled WGS sequence"/>
</dbReference>
<evidence type="ECO:0000313" key="2">
    <source>
        <dbReference type="Proteomes" id="UP001321760"/>
    </source>
</evidence>
<organism evidence="1 2">
    <name type="scientific">Podospora aff. communis PSN243</name>
    <dbReference type="NCBI Taxonomy" id="3040156"/>
    <lineage>
        <taxon>Eukaryota</taxon>
        <taxon>Fungi</taxon>
        <taxon>Dikarya</taxon>
        <taxon>Ascomycota</taxon>
        <taxon>Pezizomycotina</taxon>
        <taxon>Sordariomycetes</taxon>
        <taxon>Sordariomycetidae</taxon>
        <taxon>Sordariales</taxon>
        <taxon>Podosporaceae</taxon>
        <taxon>Podospora</taxon>
    </lineage>
</organism>
<keyword evidence="2" id="KW-1185">Reference proteome</keyword>
<protein>
    <submittedName>
        <fullName evidence="1">Uncharacterized protein</fullName>
    </submittedName>
</protein>
<evidence type="ECO:0000313" key="1">
    <source>
        <dbReference type="EMBL" id="KAK4450661.1"/>
    </source>
</evidence>